<gene>
    <name evidence="1" type="ORF">DGAL_LOCUS1678</name>
</gene>
<reference evidence="1" key="1">
    <citation type="submission" date="2021-11" db="EMBL/GenBank/DDBJ databases">
        <authorList>
            <person name="Schell T."/>
        </authorList>
    </citation>
    <scope>NUCLEOTIDE SEQUENCE</scope>
    <source>
        <strain evidence="1">M5</strain>
    </source>
</reference>
<keyword evidence="2" id="KW-1185">Reference proteome</keyword>
<sequence>MSLNAKLMMNVLTGGDRSRLNLHEEKRTVPLAASPKMPIVETINPIIRKAFGEKRFKSSSCSFVQNGSSLEVDSTSESLRSISIAISTSSSAPLITTSLLKFIRSSMFVRDTQYSVGPLSCVVVVVYLFPTQKFGPVI</sequence>
<dbReference type="EMBL" id="CAKKLH010000021">
    <property type="protein sequence ID" value="CAH0099537.1"/>
    <property type="molecule type" value="Genomic_DNA"/>
</dbReference>
<dbReference type="Proteomes" id="UP000789390">
    <property type="component" value="Unassembled WGS sequence"/>
</dbReference>
<evidence type="ECO:0000313" key="2">
    <source>
        <dbReference type="Proteomes" id="UP000789390"/>
    </source>
</evidence>
<name>A0A8J2RBP5_9CRUS</name>
<evidence type="ECO:0000313" key="1">
    <source>
        <dbReference type="EMBL" id="CAH0099537.1"/>
    </source>
</evidence>
<dbReference type="AlphaFoldDB" id="A0A8J2RBP5"/>
<accession>A0A8J2RBP5</accession>
<comment type="caution">
    <text evidence="1">The sequence shown here is derived from an EMBL/GenBank/DDBJ whole genome shotgun (WGS) entry which is preliminary data.</text>
</comment>
<organism evidence="1 2">
    <name type="scientific">Daphnia galeata</name>
    <dbReference type="NCBI Taxonomy" id="27404"/>
    <lineage>
        <taxon>Eukaryota</taxon>
        <taxon>Metazoa</taxon>
        <taxon>Ecdysozoa</taxon>
        <taxon>Arthropoda</taxon>
        <taxon>Crustacea</taxon>
        <taxon>Branchiopoda</taxon>
        <taxon>Diplostraca</taxon>
        <taxon>Cladocera</taxon>
        <taxon>Anomopoda</taxon>
        <taxon>Daphniidae</taxon>
        <taxon>Daphnia</taxon>
    </lineage>
</organism>
<proteinExistence type="predicted"/>
<protein>
    <submittedName>
        <fullName evidence="1">Uncharacterized protein</fullName>
    </submittedName>
</protein>